<dbReference type="PROSITE" id="PS51128">
    <property type="entry name" value="ZF_DKSA_2"/>
    <property type="match status" value="1"/>
</dbReference>
<evidence type="ECO:0000256" key="2">
    <source>
        <dbReference type="ARBA" id="ARBA00022771"/>
    </source>
</evidence>
<evidence type="ECO:0000313" key="6">
    <source>
        <dbReference type="EMBL" id="RKF20257.1"/>
    </source>
</evidence>
<dbReference type="SUPFAM" id="SSF57716">
    <property type="entry name" value="Glucocorticoid receptor-like (DNA-binding domain)"/>
    <property type="match status" value="1"/>
</dbReference>
<dbReference type="AlphaFoldDB" id="A0A420EHX1"/>
<dbReference type="Pfam" id="PF01258">
    <property type="entry name" value="zf-dskA_traR"/>
    <property type="match status" value="1"/>
</dbReference>
<dbReference type="Gene3D" id="1.20.120.910">
    <property type="entry name" value="DksA, coiled-coil domain"/>
    <property type="match status" value="1"/>
</dbReference>
<dbReference type="Proteomes" id="UP000286482">
    <property type="component" value="Unassembled WGS sequence"/>
</dbReference>
<evidence type="ECO:0000313" key="7">
    <source>
        <dbReference type="Proteomes" id="UP000286482"/>
    </source>
</evidence>
<protein>
    <recommendedName>
        <fullName evidence="5">Zinc finger DksA/TraR C4-type domain-containing protein</fullName>
    </recommendedName>
</protein>
<dbReference type="RefSeq" id="WP_120354262.1">
    <property type="nucleotide sequence ID" value="NZ_RAQO01000004.1"/>
</dbReference>
<evidence type="ECO:0000259" key="5">
    <source>
        <dbReference type="Pfam" id="PF01258"/>
    </source>
</evidence>
<comment type="caution">
    <text evidence="6">The sequence shown here is derived from an EMBL/GenBank/DDBJ whole genome shotgun (WGS) entry which is preliminary data.</text>
</comment>
<dbReference type="OrthoDB" id="6064855at2"/>
<proteinExistence type="predicted"/>
<keyword evidence="2" id="KW-0863">Zinc-finger</keyword>
<feature type="zinc finger region" description="dksA C4-type" evidence="4">
    <location>
        <begin position="85"/>
        <end position="109"/>
    </location>
</feature>
<organism evidence="6 7">
    <name type="scientific">Alginatibacterium sediminis</name>
    <dbReference type="NCBI Taxonomy" id="2164068"/>
    <lineage>
        <taxon>Bacteria</taxon>
        <taxon>Pseudomonadati</taxon>
        <taxon>Pseudomonadota</taxon>
        <taxon>Gammaproteobacteria</taxon>
        <taxon>Alteromonadales</taxon>
        <taxon>Alteromonadaceae</taxon>
        <taxon>Alginatibacterium</taxon>
    </lineage>
</organism>
<accession>A0A420EHX1</accession>
<dbReference type="GO" id="GO:0008270">
    <property type="term" value="F:zinc ion binding"/>
    <property type="evidence" value="ECO:0007669"/>
    <property type="project" value="UniProtKB-KW"/>
</dbReference>
<feature type="domain" description="Zinc finger DksA/TraR C4-type" evidence="5">
    <location>
        <begin position="80"/>
        <end position="113"/>
    </location>
</feature>
<dbReference type="InterPro" id="IPR000962">
    <property type="entry name" value="Znf_DskA_TraR"/>
</dbReference>
<keyword evidence="7" id="KW-1185">Reference proteome</keyword>
<keyword evidence="3" id="KW-0862">Zinc</keyword>
<name>A0A420EHX1_9ALTE</name>
<reference evidence="6 7" key="1">
    <citation type="submission" date="2018-09" db="EMBL/GenBank/DDBJ databases">
        <authorList>
            <person name="Wang Z."/>
        </authorList>
    </citation>
    <scope>NUCLEOTIDE SEQUENCE [LARGE SCALE GENOMIC DNA]</scope>
    <source>
        <strain evidence="6 7">ALS 81</strain>
    </source>
</reference>
<evidence type="ECO:0000256" key="4">
    <source>
        <dbReference type="PROSITE-ProRule" id="PRU00510"/>
    </source>
</evidence>
<dbReference type="EMBL" id="RAQO01000004">
    <property type="protein sequence ID" value="RKF20257.1"/>
    <property type="molecule type" value="Genomic_DNA"/>
</dbReference>
<gene>
    <name evidence="6" type="ORF">DBZ36_07390</name>
</gene>
<sequence length="124" mass="14135">MSHTEVRSRLLGLLASQKAEIIVEFSHSSRPSLQLSAERLHQMSHSELIELAEKIDDQRLHANLKQLQRIDAALCQLDIGMYGLCSDCEEPIESKALELDPCVQRCRSCQDKHANIRRKHIHAL</sequence>
<keyword evidence="1" id="KW-0479">Metal-binding</keyword>
<evidence type="ECO:0000256" key="3">
    <source>
        <dbReference type="ARBA" id="ARBA00022833"/>
    </source>
</evidence>
<evidence type="ECO:0000256" key="1">
    <source>
        <dbReference type="ARBA" id="ARBA00022723"/>
    </source>
</evidence>